<dbReference type="RGD" id="621552">
    <property type="gene designation" value="Atp6v1f"/>
</dbReference>
<sequence>MTSASFSSTSTSQRWFGTPSMPTRGPFQPSWRSRPRSIPTTQPKTPSCAGPRACSLLKTCARAAQPLTLLSLPGLSQFATLYLSFKPWFPAPPFLFTEWFLSCWGSDVQVQAG</sequence>
<proteinExistence type="predicted"/>
<gene>
    <name evidence="2 4" type="primary">Atp6v1f</name>
    <name evidence="2" type="ORF">rCG_27977</name>
</gene>
<protein>
    <submittedName>
        <fullName evidence="2">ATPase, H transporting, lysosomal V1 subunit F, isoform CRA_b</fullName>
    </submittedName>
</protein>
<evidence type="ECO:0000313" key="4">
    <source>
        <dbReference type="RGD" id="621552"/>
    </source>
</evidence>
<feature type="compositionally biased region" description="Low complexity" evidence="1">
    <location>
        <begin position="1"/>
        <end position="12"/>
    </location>
</feature>
<name>A6IED8_RAT</name>
<dbReference type="AlphaFoldDB" id="A6IED8"/>
<reference evidence="3" key="1">
    <citation type="submission" date="2005-09" db="EMBL/GenBank/DDBJ databases">
        <authorList>
            <person name="Mural R.J."/>
            <person name="Li P.W."/>
            <person name="Adams M.D."/>
            <person name="Amanatides P.G."/>
            <person name="Baden-Tillson H."/>
            <person name="Barnstead M."/>
            <person name="Chin S.H."/>
            <person name="Dew I."/>
            <person name="Evans C.A."/>
            <person name="Ferriera S."/>
            <person name="Flanigan M."/>
            <person name="Fosler C."/>
            <person name="Glodek A."/>
            <person name="Gu Z."/>
            <person name="Holt R.A."/>
            <person name="Jennings D."/>
            <person name="Kraft C.L."/>
            <person name="Lu F."/>
            <person name="Nguyen T."/>
            <person name="Nusskern D.R."/>
            <person name="Pfannkoch C.M."/>
            <person name="Sitter C."/>
            <person name="Sutton G.G."/>
            <person name="Venter J.C."/>
            <person name="Wang Z."/>
            <person name="Woodage T."/>
            <person name="Zheng X.H."/>
            <person name="Zhong F."/>
        </authorList>
    </citation>
    <scope>NUCLEOTIDE SEQUENCE [LARGE SCALE GENOMIC DNA]</scope>
    <source>
        <strain>BN</strain>
        <strain evidence="3">Sprague-Dawley</strain>
    </source>
</reference>
<organism evidence="2 3">
    <name type="scientific">Rattus norvegicus</name>
    <name type="common">Rat</name>
    <dbReference type="NCBI Taxonomy" id="10116"/>
    <lineage>
        <taxon>Eukaryota</taxon>
        <taxon>Metazoa</taxon>
        <taxon>Chordata</taxon>
        <taxon>Craniata</taxon>
        <taxon>Vertebrata</taxon>
        <taxon>Euteleostomi</taxon>
        <taxon>Mammalia</taxon>
        <taxon>Eutheria</taxon>
        <taxon>Euarchontoglires</taxon>
        <taxon>Glires</taxon>
        <taxon>Rodentia</taxon>
        <taxon>Myomorpha</taxon>
        <taxon>Muroidea</taxon>
        <taxon>Muridae</taxon>
        <taxon>Murinae</taxon>
        <taxon>Rattus</taxon>
    </lineage>
</organism>
<dbReference type="Proteomes" id="UP000234681">
    <property type="component" value="Chromosome 4"/>
</dbReference>
<accession>A6IED8</accession>
<dbReference type="EMBL" id="CH473959">
    <property type="protein sequence ID" value="EDM15225.1"/>
    <property type="molecule type" value="Genomic_DNA"/>
</dbReference>
<feature type="region of interest" description="Disordered" evidence="1">
    <location>
        <begin position="1"/>
        <end position="47"/>
    </location>
</feature>
<evidence type="ECO:0000313" key="3">
    <source>
        <dbReference type="Proteomes" id="UP000234681"/>
    </source>
</evidence>
<evidence type="ECO:0000313" key="2">
    <source>
        <dbReference type="EMBL" id="EDM15225.1"/>
    </source>
</evidence>
<evidence type="ECO:0000256" key="1">
    <source>
        <dbReference type="SAM" id="MobiDB-lite"/>
    </source>
</evidence>